<evidence type="ECO:0000256" key="4">
    <source>
        <dbReference type="RuleBase" id="RU363018"/>
    </source>
</evidence>
<dbReference type="GO" id="GO:0016094">
    <property type="term" value="P:polyprenol biosynthetic process"/>
    <property type="evidence" value="ECO:0007669"/>
    <property type="project" value="TreeGrafter"/>
</dbReference>
<dbReference type="GO" id="GO:0016020">
    <property type="term" value="C:membrane"/>
    <property type="evidence" value="ECO:0007669"/>
    <property type="project" value="TreeGrafter"/>
</dbReference>
<comment type="similarity">
    <text evidence="1 4">Belongs to the UPP synthase family.</text>
</comment>
<keyword evidence="3" id="KW-0460">Magnesium</keyword>
<accession>A0A2T9Z3B3</accession>
<evidence type="ECO:0000313" key="5">
    <source>
        <dbReference type="EMBL" id="PVU99072.1"/>
    </source>
</evidence>
<dbReference type="Gene3D" id="3.40.1180.10">
    <property type="entry name" value="Decaprenyl diphosphate synthase-like"/>
    <property type="match status" value="1"/>
</dbReference>
<dbReference type="GO" id="GO:0005783">
    <property type="term" value="C:endoplasmic reticulum"/>
    <property type="evidence" value="ECO:0007669"/>
    <property type="project" value="TreeGrafter"/>
</dbReference>
<dbReference type="PROSITE" id="PS01066">
    <property type="entry name" value="UPP_SYNTHASE"/>
    <property type="match status" value="1"/>
</dbReference>
<gene>
    <name evidence="5" type="ORF">BB559_001009</name>
</gene>
<dbReference type="InterPro" id="IPR001441">
    <property type="entry name" value="UPP_synth-like"/>
</dbReference>
<dbReference type="InterPro" id="IPR018520">
    <property type="entry name" value="UPP_synth-like_CS"/>
</dbReference>
<evidence type="ECO:0000256" key="1">
    <source>
        <dbReference type="ARBA" id="ARBA00005432"/>
    </source>
</evidence>
<name>A0A2T9Z3B3_9FUNG</name>
<sequence>MTENKAVNINSGWLDTLYTKFVDLSCNMLIATVKKGPIPKHIGFIMDGNRRFAKNNKIETRMGHLAGFSSLQNILKWCLRLDVKAVTVYAFSIDNFNRPKDEVESLMELAKVKIYELTENRQVENMQEFIEEHRLRIRSIGKLDLLPTDVREKMEEITFKTKDNNGPVLNICIPYLSTHEISTAISSVSQQVSNGTLDPEDITESLIESNLFTNDSPQLELIIRTSGETRLSNFLLWQASKNVLIKFVDVYWPEFTLLKLVGILLDYQIEKLQQKE</sequence>
<evidence type="ECO:0000313" key="6">
    <source>
        <dbReference type="Proteomes" id="UP000245699"/>
    </source>
</evidence>
<dbReference type="PANTHER" id="PTHR10291">
    <property type="entry name" value="DEHYDRODOLICHYL DIPHOSPHATE SYNTHASE FAMILY MEMBER"/>
    <property type="match status" value="1"/>
</dbReference>
<evidence type="ECO:0000256" key="2">
    <source>
        <dbReference type="ARBA" id="ARBA00022679"/>
    </source>
</evidence>
<proteinExistence type="inferred from homology"/>
<dbReference type="EMBL" id="MBFT01000053">
    <property type="protein sequence ID" value="PVU99072.1"/>
    <property type="molecule type" value="Genomic_DNA"/>
</dbReference>
<dbReference type="OrthoDB" id="4173905at2759"/>
<reference evidence="5 6" key="1">
    <citation type="journal article" date="2018" name="MBio">
        <title>Comparative Genomics Reveals the Core Gene Toolbox for the Fungus-Insect Symbiosis.</title>
        <authorList>
            <person name="Wang Y."/>
            <person name="Stata M."/>
            <person name="Wang W."/>
            <person name="Stajich J.E."/>
            <person name="White M.M."/>
            <person name="Moncalvo J.M."/>
        </authorList>
    </citation>
    <scope>NUCLEOTIDE SEQUENCE [LARGE SCALE GENOMIC DNA]</scope>
    <source>
        <strain evidence="5 6">AUS-77-4</strain>
    </source>
</reference>
<dbReference type="GO" id="GO:0045547">
    <property type="term" value="F:ditrans,polycis-polyprenyl diphosphate synthase [(2E,6E)-farnesyl diphosphate specific] activity"/>
    <property type="evidence" value="ECO:0007669"/>
    <property type="project" value="TreeGrafter"/>
</dbReference>
<dbReference type="Pfam" id="PF01255">
    <property type="entry name" value="Prenyltransf"/>
    <property type="match status" value="1"/>
</dbReference>
<evidence type="ECO:0000256" key="3">
    <source>
        <dbReference type="ARBA" id="ARBA00022842"/>
    </source>
</evidence>
<keyword evidence="6" id="KW-1185">Reference proteome</keyword>
<dbReference type="InterPro" id="IPR036424">
    <property type="entry name" value="UPP_synth-like_sf"/>
</dbReference>
<dbReference type="NCBIfam" id="TIGR00055">
    <property type="entry name" value="uppS"/>
    <property type="match status" value="1"/>
</dbReference>
<dbReference type="GO" id="GO:1904423">
    <property type="term" value="C:dehydrodolichyl diphosphate synthase complex"/>
    <property type="evidence" value="ECO:0007669"/>
    <property type="project" value="TreeGrafter"/>
</dbReference>
<dbReference type="GO" id="GO:0005811">
    <property type="term" value="C:lipid droplet"/>
    <property type="evidence" value="ECO:0007669"/>
    <property type="project" value="TreeGrafter"/>
</dbReference>
<keyword evidence="2 4" id="KW-0808">Transferase</keyword>
<dbReference type="SUPFAM" id="SSF64005">
    <property type="entry name" value="Undecaprenyl diphosphate synthase"/>
    <property type="match status" value="1"/>
</dbReference>
<dbReference type="AlphaFoldDB" id="A0A2T9Z3B3"/>
<organism evidence="5 6">
    <name type="scientific">Furculomyces boomerangus</name>
    <dbReference type="NCBI Taxonomy" id="61424"/>
    <lineage>
        <taxon>Eukaryota</taxon>
        <taxon>Fungi</taxon>
        <taxon>Fungi incertae sedis</taxon>
        <taxon>Zoopagomycota</taxon>
        <taxon>Kickxellomycotina</taxon>
        <taxon>Harpellomycetes</taxon>
        <taxon>Harpellales</taxon>
        <taxon>Harpellaceae</taxon>
        <taxon>Furculomyces</taxon>
    </lineage>
</organism>
<comment type="caution">
    <text evidence="5">The sequence shown here is derived from an EMBL/GenBank/DDBJ whole genome shotgun (WGS) entry which is preliminary data.</text>
</comment>
<dbReference type="PANTHER" id="PTHR10291:SF43">
    <property type="entry name" value="DEHYDRODOLICHYL DIPHOSPHATE SYNTHASE COMPLEX SUBUNIT DHDDS"/>
    <property type="match status" value="1"/>
</dbReference>
<dbReference type="Proteomes" id="UP000245699">
    <property type="component" value="Unassembled WGS sequence"/>
</dbReference>
<dbReference type="CDD" id="cd00475">
    <property type="entry name" value="Cis_IPPS"/>
    <property type="match status" value="1"/>
</dbReference>
<dbReference type="FunFam" id="3.40.1180.10:FF:000005">
    <property type="entry name" value="Alkyl transferase"/>
    <property type="match status" value="1"/>
</dbReference>
<dbReference type="EC" id="2.5.1.-" evidence="4"/>
<dbReference type="HAMAP" id="MF_01139">
    <property type="entry name" value="ISPT"/>
    <property type="match status" value="1"/>
</dbReference>
<dbReference type="STRING" id="61424.A0A2T9Z3B3"/>
<protein>
    <recommendedName>
        <fullName evidence="4">Alkyl transferase</fullName>
        <ecNumber evidence="4">2.5.1.-</ecNumber>
    </recommendedName>
</protein>